<keyword evidence="3" id="KW-0804">Transcription</keyword>
<feature type="domain" description="HTH tetR-type" evidence="5">
    <location>
        <begin position="5"/>
        <end position="65"/>
    </location>
</feature>
<dbReference type="AlphaFoldDB" id="A0A1S1MWH3"/>
<dbReference type="RefSeq" id="WP_070984951.1">
    <property type="nucleotide sequence ID" value="NZ_MKJU01000025.1"/>
</dbReference>
<dbReference type="Gene3D" id="1.10.357.10">
    <property type="entry name" value="Tetracycline Repressor, domain 2"/>
    <property type="match status" value="1"/>
</dbReference>
<evidence type="ECO:0000313" key="6">
    <source>
        <dbReference type="EMBL" id="OHU91228.1"/>
    </source>
</evidence>
<dbReference type="PROSITE" id="PS01081">
    <property type="entry name" value="HTH_TETR_1"/>
    <property type="match status" value="1"/>
</dbReference>
<dbReference type="SUPFAM" id="SSF48498">
    <property type="entry name" value="Tetracyclin repressor-like, C-terminal domain"/>
    <property type="match status" value="1"/>
</dbReference>
<dbReference type="SUPFAM" id="SSF46689">
    <property type="entry name" value="Homeodomain-like"/>
    <property type="match status" value="1"/>
</dbReference>
<dbReference type="InterPro" id="IPR001647">
    <property type="entry name" value="HTH_TetR"/>
</dbReference>
<evidence type="ECO:0000313" key="7">
    <source>
        <dbReference type="Proteomes" id="UP000179786"/>
    </source>
</evidence>
<protein>
    <submittedName>
        <fullName evidence="6">TetR family transcriptional regulator</fullName>
    </submittedName>
</protein>
<evidence type="ECO:0000256" key="1">
    <source>
        <dbReference type="ARBA" id="ARBA00023015"/>
    </source>
</evidence>
<dbReference type="GO" id="GO:0003677">
    <property type="term" value="F:DNA binding"/>
    <property type="evidence" value="ECO:0007669"/>
    <property type="project" value="UniProtKB-UniRule"/>
</dbReference>
<dbReference type="InterPro" id="IPR011075">
    <property type="entry name" value="TetR_C"/>
</dbReference>
<name>A0A1S1MWH3_9GAMM</name>
<dbReference type="Gene3D" id="1.10.10.60">
    <property type="entry name" value="Homeodomain-like"/>
    <property type="match status" value="1"/>
</dbReference>
<dbReference type="Proteomes" id="UP000179786">
    <property type="component" value="Unassembled WGS sequence"/>
</dbReference>
<reference evidence="6 7" key="1">
    <citation type="submission" date="2016-09" db="EMBL/GenBank/DDBJ databases">
        <title>Pseudoalteromonas amylolytica sp. nov., isolated from the surface seawater.</title>
        <authorList>
            <person name="Wu Y.-H."/>
            <person name="Cheng H."/>
            <person name="Jin X.-B."/>
            <person name="Wang C.-S."/>
            <person name="Xu X.-W."/>
        </authorList>
    </citation>
    <scope>NUCLEOTIDE SEQUENCE [LARGE SCALE GENOMIC DNA]</scope>
    <source>
        <strain evidence="6 7">JW1</strain>
    </source>
</reference>
<keyword evidence="1" id="KW-0805">Transcription regulation</keyword>
<evidence type="ECO:0000256" key="4">
    <source>
        <dbReference type="PROSITE-ProRule" id="PRU00335"/>
    </source>
</evidence>
<evidence type="ECO:0000259" key="5">
    <source>
        <dbReference type="PROSITE" id="PS50977"/>
    </source>
</evidence>
<evidence type="ECO:0000256" key="2">
    <source>
        <dbReference type="ARBA" id="ARBA00023125"/>
    </source>
</evidence>
<feature type="DNA-binding region" description="H-T-H motif" evidence="4">
    <location>
        <begin position="28"/>
        <end position="47"/>
    </location>
</feature>
<keyword evidence="7" id="KW-1185">Reference proteome</keyword>
<dbReference type="Pfam" id="PF00440">
    <property type="entry name" value="TetR_N"/>
    <property type="match status" value="1"/>
</dbReference>
<dbReference type="PRINTS" id="PR00455">
    <property type="entry name" value="HTHTETR"/>
</dbReference>
<dbReference type="InterPro" id="IPR036271">
    <property type="entry name" value="Tet_transcr_reg_TetR-rel_C_sf"/>
</dbReference>
<dbReference type="EMBL" id="MKJU01000025">
    <property type="protein sequence ID" value="OHU91228.1"/>
    <property type="molecule type" value="Genomic_DNA"/>
</dbReference>
<dbReference type="PROSITE" id="PS50977">
    <property type="entry name" value="HTH_TETR_2"/>
    <property type="match status" value="1"/>
</dbReference>
<dbReference type="InterPro" id="IPR009057">
    <property type="entry name" value="Homeodomain-like_sf"/>
</dbReference>
<dbReference type="OrthoDB" id="270177at2"/>
<dbReference type="PANTHER" id="PTHR47506:SF8">
    <property type="entry name" value="REPRESSOR OF PUTATIVE XENOBIOTIC REDUCTASE TETR FAMILY-RELATED"/>
    <property type="match status" value="1"/>
</dbReference>
<accession>A0A1S1MWH3</accession>
<evidence type="ECO:0000256" key="3">
    <source>
        <dbReference type="ARBA" id="ARBA00023163"/>
    </source>
</evidence>
<proteinExistence type="predicted"/>
<gene>
    <name evidence="6" type="ORF">BET10_10375</name>
</gene>
<sequence length="193" mass="21308">MRSAEFDREHVLRQAMTAFMQHGYSKTSMQKLTQATGLHPGSIYCAFNNKKGLLLASVEQYQKDKNEQFAQLCASHDNIKSALQAFLADIAHPCASNEATKVCLLTRTLSEVDGQDDEVTQVLANNLSAFEDSLENVLSEAINKGEIGSTPSAKERAQYLVVGIYGLRTYASTGNDPKALKRLSEQLLEHVLR</sequence>
<keyword evidence="2 4" id="KW-0238">DNA-binding</keyword>
<dbReference type="PANTHER" id="PTHR47506">
    <property type="entry name" value="TRANSCRIPTIONAL REGULATORY PROTEIN"/>
    <property type="match status" value="1"/>
</dbReference>
<dbReference type="STRING" id="1859457.BET10_10375"/>
<comment type="caution">
    <text evidence="6">The sequence shown here is derived from an EMBL/GenBank/DDBJ whole genome shotgun (WGS) entry which is preliminary data.</text>
</comment>
<dbReference type="InterPro" id="IPR023772">
    <property type="entry name" value="DNA-bd_HTH_TetR-type_CS"/>
</dbReference>
<organism evidence="6 7">
    <name type="scientific">Pseudoalteromonas amylolytica</name>
    <dbReference type="NCBI Taxonomy" id="1859457"/>
    <lineage>
        <taxon>Bacteria</taxon>
        <taxon>Pseudomonadati</taxon>
        <taxon>Pseudomonadota</taxon>
        <taxon>Gammaproteobacteria</taxon>
        <taxon>Alteromonadales</taxon>
        <taxon>Pseudoalteromonadaceae</taxon>
        <taxon>Pseudoalteromonas</taxon>
    </lineage>
</organism>
<dbReference type="Pfam" id="PF16925">
    <property type="entry name" value="TetR_C_13"/>
    <property type="match status" value="1"/>
</dbReference>